<dbReference type="Proteomes" id="UP001500326">
    <property type="component" value="Unassembled WGS sequence"/>
</dbReference>
<sequence length="172" mass="18450">MTTPSPHKRPAYEPAARLLRPTGYNPDMPRPASTVAGVVLVLIRVAAGVFVIAGLGAAWDEALDSASLTLDAVEATAEVIQIGFWIAVGFGVIAIALDALFALLIYRGHNWPRVFVMAISTISIATSFATWWAIGDEITLEGTFLSLSLDILILLALSSRSAAAYARRNQRR</sequence>
<proteinExistence type="predicted"/>
<keyword evidence="1" id="KW-0472">Membrane</keyword>
<keyword evidence="1" id="KW-0812">Transmembrane</keyword>
<gene>
    <name evidence="2" type="ORF">GCM10009777_05490</name>
</gene>
<evidence type="ECO:0000256" key="1">
    <source>
        <dbReference type="SAM" id="Phobius"/>
    </source>
</evidence>
<dbReference type="EMBL" id="BAAAOH010000001">
    <property type="protein sequence ID" value="GAA1975501.1"/>
    <property type="molecule type" value="Genomic_DNA"/>
</dbReference>
<evidence type="ECO:0008006" key="4">
    <source>
        <dbReference type="Google" id="ProtNLM"/>
    </source>
</evidence>
<dbReference type="RefSeq" id="WP_344058293.1">
    <property type="nucleotide sequence ID" value="NZ_BAAAOH010000001.1"/>
</dbReference>
<reference evidence="3" key="1">
    <citation type="journal article" date="2019" name="Int. J. Syst. Evol. Microbiol.">
        <title>The Global Catalogue of Microorganisms (GCM) 10K type strain sequencing project: providing services to taxonomists for standard genome sequencing and annotation.</title>
        <authorList>
            <consortium name="The Broad Institute Genomics Platform"/>
            <consortium name="The Broad Institute Genome Sequencing Center for Infectious Disease"/>
            <person name="Wu L."/>
            <person name="Ma J."/>
        </authorList>
    </citation>
    <scope>NUCLEOTIDE SEQUENCE [LARGE SCALE GENOMIC DNA]</scope>
    <source>
        <strain evidence="3">JCM 14902</strain>
    </source>
</reference>
<comment type="caution">
    <text evidence="2">The sequence shown here is derived from an EMBL/GenBank/DDBJ whole genome shotgun (WGS) entry which is preliminary data.</text>
</comment>
<organism evidence="2 3">
    <name type="scientific">Microbacterium pumilum</name>
    <dbReference type="NCBI Taxonomy" id="344165"/>
    <lineage>
        <taxon>Bacteria</taxon>
        <taxon>Bacillati</taxon>
        <taxon>Actinomycetota</taxon>
        <taxon>Actinomycetes</taxon>
        <taxon>Micrococcales</taxon>
        <taxon>Microbacteriaceae</taxon>
        <taxon>Microbacterium</taxon>
    </lineage>
</organism>
<feature type="transmembrane region" description="Helical" evidence="1">
    <location>
        <begin position="146"/>
        <end position="166"/>
    </location>
</feature>
<feature type="transmembrane region" description="Helical" evidence="1">
    <location>
        <begin position="113"/>
        <end position="134"/>
    </location>
</feature>
<accession>A0ABP5DAM9</accession>
<keyword evidence="3" id="KW-1185">Reference proteome</keyword>
<feature type="transmembrane region" description="Helical" evidence="1">
    <location>
        <begin position="79"/>
        <end position="106"/>
    </location>
</feature>
<feature type="transmembrane region" description="Helical" evidence="1">
    <location>
        <begin position="35"/>
        <end position="59"/>
    </location>
</feature>
<evidence type="ECO:0000313" key="3">
    <source>
        <dbReference type="Proteomes" id="UP001500326"/>
    </source>
</evidence>
<evidence type="ECO:0000313" key="2">
    <source>
        <dbReference type="EMBL" id="GAA1975501.1"/>
    </source>
</evidence>
<name>A0ABP5DAM9_9MICO</name>
<keyword evidence="1" id="KW-1133">Transmembrane helix</keyword>
<protein>
    <recommendedName>
        <fullName evidence="4">DUF2127 domain-containing protein</fullName>
    </recommendedName>
</protein>